<keyword evidence="1" id="KW-0175">Coiled coil</keyword>
<dbReference type="PROSITE" id="PS50020">
    <property type="entry name" value="WW_DOMAIN_2"/>
    <property type="match status" value="1"/>
</dbReference>
<reference evidence="5" key="1">
    <citation type="submission" date="2021-01" db="EMBL/GenBank/DDBJ databases">
        <authorList>
            <person name="Corre E."/>
            <person name="Pelletier E."/>
            <person name="Niang G."/>
            <person name="Scheremetjew M."/>
            <person name="Finn R."/>
            <person name="Kale V."/>
            <person name="Holt S."/>
            <person name="Cochrane G."/>
            <person name="Meng A."/>
            <person name="Brown T."/>
            <person name="Cohen L."/>
        </authorList>
    </citation>
    <scope>NUCLEOTIDE SEQUENCE</scope>
    <source>
        <strain evidence="5">CCMP127</strain>
    </source>
</reference>
<evidence type="ECO:0000256" key="3">
    <source>
        <dbReference type="SAM" id="Phobius"/>
    </source>
</evidence>
<feature type="transmembrane region" description="Helical" evidence="3">
    <location>
        <begin position="475"/>
        <end position="494"/>
    </location>
</feature>
<gene>
    <name evidence="5" type="ORF">ACOF00016_LOCUS1028</name>
</gene>
<dbReference type="EMBL" id="HBIM01001186">
    <property type="protein sequence ID" value="CAE0402774.1"/>
    <property type="molecule type" value="Transcribed_RNA"/>
</dbReference>
<proteinExistence type="predicted"/>
<dbReference type="AlphaFoldDB" id="A0A7S3KWC5"/>
<feature type="compositionally biased region" description="Polar residues" evidence="2">
    <location>
        <begin position="225"/>
        <end position="251"/>
    </location>
</feature>
<organism evidence="5">
    <name type="scientific">Amphora coffeiformis</name>
    <dbReference type="NCBI Taxonomy" id="265554"/>
    <lineage>
        <taxon>Eukaryota</taxon>
        <taxon>Sar</taxon>
        <taxon>Stramenopiles</taxon>
        <taxon>Ochrophyta</taxon>
        <taxon>Bacillariophyta</taxon>
        <taxon>Bacillariophyceae</taxon>
        <taxon>Bacillariophycidae</taxon>
        <taxon>Thalassiophysales</taxon>
        <taxon>Catenulaceae</taxon>
        <taxon>Amphora</taxon>
    </lineage>
</organism>
<dbReference type="SUPFAM" id="SSF51045">
    <property type="entry name" value="WW domain"/>
    <property type="match status" value="1"/>
</dbReference>
<protein>
    <recommendedName>
        <fullName evidence="4">WW domain-containing protein</fullName>
    </recommendedName>
</protein>
<sequence>MMTNGDGKGQTPASVPPTPPAGSPMKSSEVLTPTKNFRPVGQQEELEALRQRGLAKLLNRHFTEATQKIAQEKAAAEAAVRDLEERRLQQQQQHPASPSRDGRLSQWEELYMKANKWRNECRQKERETLLLYQRYVDKFGGSGHVQVPAVEEGSAPPRVAASVQHLERQLESQRQDSNNIVIPSLNLLGAHETFASLYGKGEEEFRDIYRHQMEQQRKGDDAVTNVASPEKNNATQKDQANASGKEQSPATAPTEPTRFESKLSDSSSEEEQEGEDIDEQDDDVLSLISGLTSVHSATTRRILMDCEQTVHTFLEEESKAVKAILSVAGHSKTSASGRSGGGSAALGSLQSKAATEAENMVKQMQGILQDFEEKQANLPTDAHQARPYYTANPEEKWMVYYDETFQREYYHEVHTNRTQWEPPSHADVTDVTSLSTAEQSGSFLAHVDVMPEVQKGRSLIAAYRRKSRRRRQKRLAFAAAFTLALAGAGCYVYATQPELVVSMREHVRPVETALNDLVGDVRQIFVGPDSQRVVQQVPPPFPVVVEEPPTAVQRREEEEELRRKLAEELALKRAEEARLKRQAKALAEAAAEAARLEYLRRPVGCNIPLAYLLNRRCYRLSSENPPYDAFGLVQAMMQ</sequence>
<feature type="compositionally biased region" description="Acidic residues" evidence="2">
    <location>
        <begin position="267"/>
        <end position="281"/>
    </location>
</feature>
<evidence type="ECO:0000256" key="2">
    <source>
        <dbReference type="SAM" id="MobiDB-lite"/>
    </source>
</evidence>
<dbReference type="PROSITE" id="PS01159">
    <property type="entry name" value="WW_DOMAIN_1"/>
    <property type="match status" value="1"/>
</dbReference>
<evidence type="ECO:0000256" key="1">
    <source>
        <dbReference type="SAM" id="Coils"/>
    </source>
</evidence>
<dbReference type="InterPro" id="IPR001202">
    <property type="entry name" value="WW_dom"/>
</dbReference>
<feature type="region of interest" description="Disordered" evidence="2">
    <location>
        <begin position="1"/>
        <end position="41"/>
    </location>
</feature>
<evidence type="ECO:0000313" key="5">
    <source>
        <dbReference type="EMBL" id="CAE0402774.1"/>
    </source>
</evidence>
<keyword evidence="3" id="KW-1133">Transmembrane helix</keyword>
<feature type="coiled-coil region" evidence="1">
    <location>
        <begin position="555"/>
        <end position="592"/>
    </location>
</feature>
<accession>A0A7S3KWC5</accession>
<name>A0A7S3KWC5_9STRA</name>
<keyword evidence="3" id="KW-0812">Transmembrane</keyword>
<keyword evidence="3" id="KW-0472">Membrane</keyword>
<feature type="region of interest" description="Disordered" evidence="2">
    <location>
        <begin position="214"/>
        <end position="281"/>
    </location>
</feature>
<feature type="compositionally biased region" description="Polar residues" evidence="2">
    <location>
        <begin position="25"/>
        <end position="35"/>
    </location>
</feature>
<feature type="region of interest" description="Disordered" evidence="2">
    <location>
        <begin position="82"/>
        <end position="104"/>
    </location>
</feature>
<feature type="domain" description="WW" evidence="4">
    <location>
        <begin position="391"/>
        <end position="425"/>
    </location>
</feature>
<evidence type="ECO:0000259" key="4">
    <source>
        <dbReference type="PROSITE" id="PS50020"/>
    </source>
</evidence>
<dbReference type="InterPro" id="IPR036020">
    <property type="entry name" value="WW_dom_sf"/>
</dbReference>